<evidence type="ECO:0000256" key="7">
    <source>
        <dbReference type="SAM" id="Phobius"/>
    </source>
</evidence>
<reference evidence="8" key="1">
    <citation type="submission" date="2022-07" db="EMBL/GenBank/DDBJ databases">
        <title>Genome Sequence of Agrocybe chaxingu.</title>
        <authorList>
            <person name="Buettner E."/>
        </authorList>
    </citation>
    <scope>NUCLEOTIDE SEQUENCE</scope>
    <source>
        <strain evidence="8">MP-N11</strain>
    </source>
</reference>
<feature type="transmembrane region" description="Helical" evidence="7">
    <location>
        <begin position="185"/>
        <end position="207"/>
    </location>
</feature>
<feature type="transmembrane region" description="Helical" evidence="7">
    <location>
        <begin position="382"/>
        <end position="402"/>
    </location>
</feature>
<dbReference type="PANTHER" id="PTHR43791">
    <property type="entry name" value="PERMEASE-RELATED"/>
    <property type="match status" value="1"/>
</dbReference>
<keyword evidence="9" id="KW-1185">Reference proteome</keyword>
<keyword evidence="5 7" id="KW-0472">Membrane</keyword>
<evidence type="ECO:0000313" key="9">
    <source>
        <dbReference type="Proteomes" id="UP001148786"/>
    </source>
</evidence>
<evidence type="ECO:0000256" key="4">
    <source>
        <dbReference type="ARBA" id="ARBA00022989"/>
    </source>
</evidence>
<dbReference type="PANTHER" id="PTHR43791:SF36">
    <property type="entry name" value="TRANSPORTER, PUTATIVE (AFU_ORTHOLOGUE AFUA_6G08340)-RELATED"/>
    <property type="match status" value="1"/>
</dbReference>
<gene>
    <name evidence="8" type="ORF">NLJ89_g7738</name>
</gene>
<dbReference type="AlphaFoldDB" id="A0A9W8JVT0"/>
<proteinExistence type="predicted"/>
<evidence type="ECO:0000256" key="5">
    <source>
        <dbReference type="ARBA" id="ARBA00023136"/>
    </source>
</evidence>
<dbReference type="EMBL" id="JANKHO010000958">
    <property type="protein sequence ID" value="KAJ3504821.1"/>
    <property type="molecule type" value="Genomic_DNA"/>
</dbReference>
<feature type="compositionally biased region" description="Basic and acidic residues" evidence="6">
    <location>
        <begin position="1"/>
        <end position="22"/>
    </location>
</feature>
<keyword evidence="2" id="KW-0813">Transport</keyword>
<feature type="transmembrane region" description="Helical" evidence="7">
    <location>
        <begin position="105"/>
        <end position="123"/>
    </location>
</feature>
<feature type="transmembrane region" description="Helical" evidence="7">
    <location>
        <begin position="414"/>
        <end position="432"/>
    </location>
</feature>
<dbReference type="OrthoDB" id="2985014at2759"/>
<dbReference type="InterPro" id="IPR036259">
    <property type="entry name" value="MFS_trans_sf"/>
</dbReference>
<dbReference type="Proteomes" id="UP001148786">
    <property type="component" value="Unassembled WGS sequence"/>
</dbReference>
<feature type="transmembrane region" description="Helical" evidence="7">
    <location>
        <begin position="135"/>
        <end position="153"/>
    </location>
</feature>
<evidence type="ECO:0000313" key="8">
    <source>
        <dbReference type="EMBL" id="KAJ3504821.1"/>
    </source>
</evidence>
<evidence type="ECO:0008006" key="10">
    <source>
        <dbReference type="Google" id="ProtNLM"/>
    </source>
</evidence>
<comment type="subcellular location">
    <subcellularLocation>
        <location evidence="1">Membrane</location>
        <topology evidence="1">Multi-pass membrane protein</topology>
    </subcellularLocation>
</comment>
<dbReference type="InterPro" id="IPR011701">
    <property type="entry name" value="MFS"/>
</dbReference>
<feature type="transmembrane region" description="Helical" evidence="7">
    <location>
        <begin position="289"/>
        <end position="308"/>
    </location>
</feature>
<feature type="transmembrane region" description="Helical" evidence="7">
    <location>
        <begin position="320"/>
        <end position="341"/>
    </location>
</feature>
<feature type="transmembrane region" description="Helical" evidence="7">
    <location>
        <begin position="257"/>
        <end position="277"/>
    </location>
</feature>
<name>A0A9W8JVT0_9AGAR</name>
<comment type="caution">
    <text evidence="8">The sequence shown here is derived from an EMBL/GenBank/DDBJ whole genome shotgun (WGS) entry which is preliminary data.</text>
</comment>
<accession>A0A9W8JVT0</accession>
<evidence type="ECO:0000256" key="3">
    <source>
        <dbReference type="ARBA" id="ARBA00022692"/>
    </source>
</evidence>
<dbReference type="GO" id="GO:0016020">
    <property type="term" value="C:membrane"/>
    <property type="evidence" value="ECO:0007669"/>
    <property type="project" value="UniProtKB-SubCell"/>
</dbReference>
<dbReference type="FunFam" id="1.20.1250.20:FF:000013">
    <property type="entry name" value="MFS general substrate transporter"/>
    <property type="match status" value="1"/>
</dbReference>
<feature type="region of interest" description="Disordered" evidence="6">
    <location>
        <begin position="1"/>
        <end position="28"/>
    </location>
</feature>
<evidence type="ECO:0000256" key="6">
    <source>
        <dbReference type="SAM" id="MobiDB-lite"/>
    </source>
</evidence>
<dbReference type="Gene3D" id="1.20.1250.20">
    <property type="entry name" value="MFS general substrate transporter like domains"/>
    <property type="match status" value="2"/>
</dbReference>
<organism evidence="8 9">
    <name type="scientific">Agrocybe chaxingu</name>
    <dbReference type="NCBI Taxonomy" id="84603"/>
    <lineage>
        <taxon>Eukaryota</taxon>
        <taxon>Fungi</taxon>
        <taxon>Dikarya</taxon>
        <taxon>Basidiomycota</taxon>
        <taxon>Agaricomycotina</taxon>
        <taxon>Agaricomycetes</taxon>
        <taxon>Agaricomycetidae</taxon>
        <taxon>Agaricales</taxon>
        <taxon>Agaricineae</taxon>
        <taxon>Strophariaceae</taxon>
        <taxon>Agrocybe</taxon>
    </lineage>
</organism>
<dbReference type="Pfam" id="PF07690">
    <property type="entry name" value="MFS_1"/>
    <property type="match status" value="1"/>
</dbReference>
<evidence type="ECO:0000256" key="2">
    <source>
        <dbReference type="ARBA" id="ARBA00022448"/>
    </source>
</evidence>
<sequence>MPQTEERPMDDMEKGMSEHTNKDGTLYQAELGPKPQREHFFSPLDSRYAEAVHRDAETVEYNPKEERKVRRKIDNAVLPLVLCFGNVHVIKAFNENYGITTNNRWTLALSVFYVGYCLLEMPANVLQRHIGANRFFFISLTFWGLASLSFVYAKGLCMTGTLPGAIGGLLAFGLVRAHTSLLEGWQFLFLIEAIPTLIMALMILLFLPSFPFSATFLSPRERAIAQARLNRDHKPQSHGGMNGWAGFKAVISDINSWLFLIVYAGFNVGSATISYFLPTLIKNLGFSSINAQGLTVAPYVVGWFMVFAQAWHSDRTKDRGWHIMASSAIALIGYIILATSVQKSVGAAYFALFFVVGGVYSLFPLVMSWAANAFSPTSKRGVGTAFIVSISNCISIAAPQIYFDPENEFRKGHAISAVALFLTFLTAFILRTRLTLLNKRNRNALAALSKEEKAKLEEKEDEEIWDNDPRYVFMT</sequence>
<evidence type="ECO:0000256" key="1">
    <source>
        <dbReference type="ARBA" id="ARBA00004141"/>
    </source>
</evidence>
<keyword evidence="4 7" id="KW-1133">Transmembrane helix</keyword>
<keyword evidence="3 7" id="KW-0812">Transmembrane</keyword>
<dbReference type="GO" id="GO:0022857">
    <property type="term" value="F:transmembrane transporter activity"/>
    <property type="evidence" value="ECO:0007669"/>
    <property type="project" value="InterPro"/>
</dbReference>
<protein>
    <recommendedName>
        <fullName evidence="10">MFS general substrate transporter</fullName>
    </recommendedName>
</protein>
<dbReference type="SUPFAM" id="SSF103473">
    <property type="entry name" value="MFS general substrate transporter"/>
    <property type="match status" value="1"/>
</dbReference>
<feature type="transmembrane region" description="Helical" evidence="7">
    <location>
        <begin position="347"/>
        <end position="370"/>
    </location>
</feature>